<dbReference type="InterPro" id="IPR027417">
    <property type="entry name" value="P-loop_NTPase"/>
</dbReference>
<keyword evidence="1" id="KW-0067">ATP-binding</keyword>
<keyword evidence="1" id="KW-0378">Hydrolase</keyword>
<evidence type="ECO:0000313" key="2">
    <source>
        <dbReference type="Proteomes" id="UP000254621"/>
    </source>
</evidence>
<accession>A0A380P8M9</accession>
<dbReference type="AlphaFoldDB" id="A0A380P8M9"/>
<dbReference type="GO" id="GO:0016787">
    <property type="term" value="F:hydrolase activity"/>
    <property type="evidence" value="ECO:0007669"/>
    <property type="project" value="UniProtKB-KW"/>
</dbReference>
<dbReference type="Proteomes" id="UP000254621">
    <property type="component" value="Unassembled WGS sequence"/>
</dbReference>
<proteinExistence type="predicted"/>
<dbReference type="SUPFAM" id="SSF52540">
    <property type="entry name" value="P-loop containing nucleoside triphosphate hydrolases"/>
    <property type="match status" value="1"/>
</dbReference>
<organism evidence="1 2">
    <name type="scientific">Weissella viridescens</name>
    <name type="common">Lactobacillus viridescens</name>
    <dbReference type="NCBI Taxonomy" id="1629"/>
    <lineage>
        <taxon>Bacteria</taxon>
        <taxon>Bacillati</taxon>
        <taxon>Bacillota</taxon>
        <taxon>Bacilli</taxon>
        <taxon>Lactobacillales</taxon>
        <taxon>Lactobacillaceae</taxon>
        <taxon>Weissella</taxon>
    </lineage>
</organism>
<reference evidence="1 2" key="1">
    <citation type="submission" date="2018-06" db="EMBL/GenBank/DDBJ databases">
        <authorList>
            <consortium name="Pathogen Informatics"/>
            <person name="Doyle S."/>
        </authorList>
    </citation>
    <scope>NUCLEOTIDE SEQUENCE [LARGE SCALE GENOMIC DNA]</scope>
    <source>
        <strain evidence="1 2">NCTC13645</strain>
    </source>
</reference>
<protein>
    <submittedName>
        <fullName evidence="1">ATP-dependent helicase/deoxyribonuclease subunit B</fullName>
        <ecNumber evidence="1">3.1.-.-</ecNumber>
    </submittedName>
</protein>
<dbReference type="EC" id="3.1.-.-" evidence="1"/>
<dbReference type="Gene3D" id="3.40.50.300">
    <property type="entry name" value="P-loop containing nucleotide triphosphate hydrolases"/>
    <property type="match status" value="1"/>
</dbReference>
<sequence length="89" mass="10584">MQTHDGAGTIQSDELQVWQANTPYQEVEQMARQIRQEVARGEHRYRDYLLLARDLGPYQNIIPAVFSRFEIPFLWMPIYQWASIRLSPF</sequence>
<keyword evidence="1" id="KW-0347">Helicase</keyword>
<dbReference type="EMBL" id="UHIV01000005">
    <property type="protein sequence ID" value="SUP60882.1"/>
    <property type="molecule type" value="Genomic_DNA"/>
</dbReference>
<gene>
    <name evidence="1" type="primary">rexB_1</name>
    <name evidence="1" type="ORF">NCTC13645_02003</name>
</gene>
<dbReference type="GO" id="GO:0004386">
    <property type="term" value="F:helicase activity"/>
    <property type="evidence" value="ECO:0007669"/>
    <property type="project" value="UniProtKB-KW"/>
</dbReference>
<evidence type="ECO:0000313" key="1">
    <source>
        <dbReference type="EMBL" id="SUP60882.1"/>
    </source>
</evidence>
<keyword evidence="1" id="KW-0547">Nucleotide-binding</keyword>
<name>A0A380P8M9_WEIVI</name>